<feature type="compositionally biased region" description="Polar residues" evidence="5">
    <location>
        <begin position="183"/>
        <end position="196"/>
    </location>
</feature>
<dbReference type="EMBL" id="KZ305023">
    <property type="protein sequence ID" value="PIA57602.1"/>
    <property type="molecule type" value="Genomic_DNA"/>
</dbReference>
<evidence type="ECO:0000313" key="8">
    <source>
        <dbReference type="Proteomes" id="UP000230069"/>
    </source>
</evidence>
<evidence type="ECO:0000256" key="5">
    <source>
        <dbReference type="SAM" id="MobiDB-lite"/>
    </source>
</evidence>
<dbReference type="FunFam" id="4.10.280.10:FF:000002">
    <property type="entry name" value="Basic helix-loop-helix transcription factor"/>
    <property type="match status" value="1"/>
</dbReference>
<dbReference type="Pfam" id="PF00010">
    <property type="entry name" value="HLH"/>
    <property type="match status" value="1"/>
</dbReference>
<reference evidence="7 8" key="1">
    <citation type="submission" date="2017-09" db="EMBL/GenBank/DDBJ databases">
        <title>WGS assembly of Aquilegia coerulea Goldsmith.</title>
        <authorList>
            <person name="Hodges S."/>
            <person name="Kramer E."/>
            <person name="Nordborg M."/>
            <person name="Tomkins J."/>
            <person name="Borevitz J."/>
            <person name="Derieg N."/>
            <person name="Yan J."/>
            <person name="Mihaltcheva S."/>
            <person name="Hayes R.D."/>
            <person name="Rokhsar D."/>
        </authorList>
    </citation>
    <scope>NUCLEOTIDE SEQUENCE [LARGE SCALE GENOMIC DNA]</scope>
    <source>
        <strain evidence="8">cv. Goldsmith</strain>
    </source>
</reference>
<dbReference type="PROSITE" id="PS50888">
    <property type="entry name" value="BHLH"/>
    <property type="match status" value="1"/>
</dbReference>
<name>A0A2G5EPB5_AQUCA</name>
<dbReference type="GO" id="GO:0005634">
    <property type="term" value="C:nucleus"/>
    <property type="evidence" value="ECO:0007669"/>
    <property type="project" value="UniProtKB-SubCell"/>
</dbReference>
<dbReference type="STRING" id="218851.A0A2G5EPB5"/>
<evidence type="ECO:0000256" key="3">
    <source>
        <dbReference type="ARBA" id="ARBA00023163"/>
    </source>
</evidence>
<keyword evidence="4" id="KW-0539">Nucleus</keyword>
<evidence type="ECO:0000256" key="2">
    <source>
        <dbReference type="ARBA" id="ARBA00023015"/>
    </source>
</evidence>
<gene>
    <name evidence="7" type="ORF">AQUCO_00600371v1</name>
</gene>
<dbReference type="PANTHER" id="PTHR12565:SF458">
    <property type="entry name" value="TRANSCRIPTION FACTOR BHLH49"/>
    <property type="match status" value="1"/>
</dbReference>
<dbReference type="SMART" id="SM00353">
    <property type="entry name" value="HLH"/>
    <property type="match status" value="1"/>
</dbReference>
<feature type="domain" description="BHLH" evidence="6">
    <location>
        <begin position="291"/>
        <end position="341"/>
    </location>
</feature>
<sequence length="478" mass="52686">MDLSDKDKFGLEKRDGDPLNYHSSNISPEWQFGNANQSNQPMGLVSINPSAAYDRNAISSPVSMVDSFCLDGSNIQSRGNPFFQTGGEIMPRNLSQFPADSNFIQRADRFSCFNGGSFSDVVNPYNISKSMNNYSKDGAMIRGSSEALSPNALKNALGVQTQTKEKTDDVAGFVRATDETTNECKMSNETEVSGSDRQVKPSLLETPGEPSASKGQTVKKRKRICQGTEIDRTEGSPQLQSETAQDDNETEQKNGQKRSNVGKTTRHGKESSQNSDAAKEDYIHVRARRGQATNSHSLAERVRREKISERMKFLQDLVPGCNKVTGKAVMLDEIINYVQSLQRQVEFLSMKLATVNPRLDLNIEGLLAKEIHQSRGCPSMFPFSPDTNIGHSQLNPSQQRLSQAGFPGTGNTTDALRRQVSSQMMTINGGGYTESTQIPNMWDEELNNVLQMNFGTTASFNSQDLNGSLSSDQMKVEI</sequence>
<dbReference type="InterPro" id="IPR036638">
    <property type="entry name" value="HLH_DNA-bd_sf"/>
</dbReference>
<dbReference type="Proteomes" id="UP000230069">
    <property type="component" value="Unassembled WGS sequence"/>
</dbReference>
<accession>A0A2G5EPB5</accession>
<dbReference type="AlphaFoldDB" id="A0A2G5EPB5"/>
<dbReference type="InterPro" id="IPR024097">
    <property type="entry name" value="bHLH_ZIP_TF"/>
</dbReference>
<keyword evidence="3" id="KW-0804">Transcription</keyword>
<comment type="subcellular location">
    <subcellularLocation>
        <location evidence="1">Nucleus</location>
    </subcellularLocation>
</comment>
<dbReference type="SUPFAM" id="SSF47459">
    <property type="entry name" value="HLH, helix-loop-helix DNA-binding domain"/>
    <property type="match status" value="1"/>
</dbReference>
<keyword evidence="8" id="KW-1185">Reference proteome</keyword>
<evidence type="ECO:0000256" key="1">
    <source>
        <dbReference type="ARBA" id="ARBA00004123"/>
    </source>
</evidence>
<proteinExistence type="predicted"/>
<feature type="region of interest" description="Disordered" evidence="5">
    <location>
        <begin position="181"/>
        <end position="279"/>
    </location>
</feature>
<dbReference type="FunCoup" id="A0A2G5EPB5">
    <property type="interactions" value="1983"/>
</dbReference>
<dbReference type="InterPro" id="IPR011598">
    <property type="entry name" value="bHLH_dom"/>
</dbReference>
<dbReference type="EMBL" id="KZ305023">
    <property type="protein sequence ID" value="PIA57601.1"/>
    <property type="molecule type" value="Genomic_DNA"/>
</dbReference>
<dbReference type="OrthoDB" id="1923196at2759"/>
<dbReference type="GO" id="GO:0003700">
    <property type="term" value="F:DNA-binding transcription factor activity"/>
    <property type="evidence" value="ECO:0007669"/>
    <property type="project" value="TreeGrafter"/>
</dbReference>
<evidence type="ECO:0000256" key="4">
    <source>
        <dbReference type="ARBA" id="ARBA00023242"/>
    </source>
</evidence>
<protein>
    <recommendedName>
        <fullName evidence="6">BHLH domain-containing protein</fullName>
    </recommendedName>
</protein>
<dbReference type="CDD" id="cd18919">
    <property type="entry name" value="bHLH_AtBPE_like"/>
    <property type="match status" value="1"/>
</dbReference>
<keyword evidence="2" id="KW-0805">Transcription regulation</keyword>
<evidence type="ECO:0000313" key="7">
    <source>
        <dbReference type="EMBL" id="PIA57602.1"/>
    </source>
</evidence>
<organism evidence="7 8">
    <name type="scientific">Aquilegia coerulea</name>
    <name type="common">Rocky mountain columbine</name>
    <dbReference type="NCBI Taxonomy" id="218851"/>
    <lineage>
        <taxon>Eukaryota</taxon>
        <taxon>Viridiplantae</taxon>
        <taxon>Streptophyta</taxon>
        <taxon>Embryophyta</taxon>
        <taxon>Tracheophyta</taxon>
        <taxon>Spermatophyta</taxon>
        <taxon>Magnoliopsida</taxon>
        <taxon>Ranunculales</taxon>
        <taxon>Ranunculaceae</taxon>
        <taxon>Thalictroideae</taxon>
        <taxon>Aquilegia</taxon>
    </lineage>
</organism>
<feature type="compositionally biased region" description="Basic and acidic residues" evidence="5">
    <location>
        <begin position="1"/>
        <end position="17"/>
    </location>
</feature>
<dbReference type="PANTHER" id="PTHR12565">
    <property type="entry name" value="STEROL REGULATORY ELEMENT-BINDING PROTEIN"/>
    <property type="match status" value="1"/>
</dbReference>
<feature type="region of interest" description="Disordered" evidence="5">
    <location>
        <begin position="1"/>
        <end position="27"/>
    </location>
</feature>
<evidence type="ECO:0000259" key="6">
    <source>
        <dbReference type="PROSITE" id="PS50888"/>
    </source>
</evidence>
<dbReference type="GO" id="GO:0046983">
    <property type="term" value="F:protein dimerization activity"/>
    <property type="evidence" value="ECO:0007669"/>
    <property type="project" value="InterPro"/>
</dbReference>
<dbReference type="Gene3D" id="4.10.280.10">
    <property type="entry name" value="Helix-loop-helix DNA-binding domain"/>
    <property type="match status" value="1"/>
</dbReference>